<gene>
    <name evidence="1" type="ORF">PUN28_001614</name>
</gene>
<dbReference type="AlphaFoldDB" id="A0AAW2GQC4"/>
<accession>A0AAW2GQC4</accession>
<proteinExistence type="predicted"/>
<sequence length="116" mass="13452">MYVEISNTGHKYIIHTEHKLLLLMTKFCSYKMIKYEVTNKLQFHPRTGNKFSTKDFSKIIYGVTSPEFIFCAKLYSAGRRRHGNAVSVNFIKCVRRVRDTVNSAAAYIEFSLIGFN</sequence>
<dbReference type="EMBL" id="JADYXP020000002">
    <property type="protein sequence ID" value="KAL0129451.1"/>
    <property type="molecule type" value="Genomic_DNA"/>
</dbReference>
<name>A0AAW2GQC4_9HYME</name>
<organism evidence="1 2">
    <name type="scientific">Cardiocondyla obscurior</name>
    <dbReference type="NCBI Taxonomy" id="286306"/>
    <lineage>
        <taxon>Eukaryota</taxon>
        <taxon>Metazoa</taxon>
        <taxon>Ecdysozoa</taxon>
        <taxon>Arthropoda</taxon>
        <taxon>Hexapoda</taxon>
        <taxon>Insecta</taxon>
        <taxon>Pterygota</taxon>
        <taxon>Neoptera</taxon>
        <taxon>Endopterygota</taxon>
        <taxon>Hymenoptera</taxon>
        <taxon>Apocrita</taxon>
        <taxon>Aculeata</taxon>
        <taxon>Formicoidea</taxon>
        <taxon>Formicidae</taxon>
        <taxon>Myrmicinae</taxon>
        <taxon>Cardiocondyla</taxon>
    </lineage>
</organism>
<dbReference type="Proteomes" id="UP001430953">
    <property type="component" value="Unassembled WGS sequence"/>
</dbReference>
<evidence type="ECO:0000313" key="1">
    <source>
        <dbReference type="EMBL" id="KAL0129451.1"/>
    </source>
</evidence>
<protein>
    <submittedName>
        <fullName evidence="1">Uncharacterized protein</fullName>
    </submittedName>
</protein>
<reference evidence="1 2" key="1">
    <citation type="submission" date="2023-03" db="EMBL/GenBank/DDBJ databases">
        <title>High recombination rates correlate with genetic variation in Cardiocondyla obscurior ants.</title>
        <authorList>
            <person name="Errbii M."/>
        </authorList>
    </citation>
    <scope>NUCLEOTIDE SEQUENCE [LARGE SCALE GENOMIC DNA]</scope>
    <source>
        <strain evidence="1">Alpha-2009</strain>
        <tissue evidence="1">Whole body</tissue>
    </source>
</reference>
<evidence type="ECO:0000313" key="2">
    <source>
        <dbReference type="Proteomes" id="UP001430953"/>
    </source>
</evidence>
<comment type="caution">
    <text evidence="1">The sequence shown here is derived from an EMBL/GenBank/DDBJ whole genome shotgun (WGS) entry which is preliminary data.</text>
</comment>
<keyword evidence="2" id="KW-1185">Reference proteome</keyword>